<dbReference type="SUPFAM" id="SSF56935">
    <property type="entry name" value="Porins"/>
    <property type="match status" value="1"/>
</dbReference>
<keyword evidence="2" id="KW-0472">Membrane</keyword>
<feature type="domain" description="TonB-dependent receptor-like beta-barrel" evidence="4">
    <location>
        <begin position="10"/>
        <end position="136"/>
    </location>
</feature>
<gene>
    <name evidence="5" type="ORF">ACFFJK_04645</name>
</gene>
<sequence length="174" mass="19690">MLNKAPRYLYRPANLGKARIQGVNLEARLSGKDAWASLPELELYGSLGLARSELDDIPGPDNRVEGQSPLRAKFGGGYQFRSLPLKLRFDLSYLPGDWWRESASQRVFESSKLTVGGNASWDADKDTRVVVSLDNLLSRKRHRTDEYLQSEGMVRRLSSSDDHARISIRLEKKL</sequence>
<evidence type="ECO:0000313" key="5">
    <source>
        <dbReference type="EMBL" id="MFC0251169.1"/>
    </source>
</evidence>
<organism evidence="5 6">
    <name type="scientific">Massilia consociata</name>
    <dbReference type="NCBI Taxonomy" id="760117"/>
    <lineage>
        <taxon>Bacteria</taxon>
        <taxon>Pseudomonadati</taxon>
        <taxon>Pseudomonadota</taxon>
        <taxon>Betaproteobacteria</taxon>
        <taxon>Burkholderiales</taxon>
        <taxon>Oxalobacteraceae</taxon>
        <taxon>Telluria group</taxon>
        <taxon>Massilia</taxon>
    </lineage>
</organism>
<dbReference type="InterPro" id="IPR000531">
    <property type="entry name" value="Beta-barrel_TonB"/>
</dbReference>
<keyword evidence="6" id="KW-1185">Reference proteome</keyword>
<evidence type="ECO:0000256" key="3">
    <source>
        <dbReference type="ARBA" id="ARBA00023237"/>
    </source>
</evidence>
<dbReference type="Proteomes" id="UP001589773">
    <property type="component" value="Unassembled WGS sequence"/>
</dbReference>
<dbReference type="Gene3D" id="2.40.170.20">
    <property type="entry name" value="TonB-dependent receptor, beta-barrel domain"/>
    <property type="match status" value="1"/>
</dbReference>
<keyword evidence="5" id="KW-0675">Receptor</keyword>
<comment type="subcellular location">
    <subcellularLocation>
        <location evidence="1">Cell outer membrane</location>
    </subcellularLocation>
</comment>
<evidence type="ECO:0000313" key="6">
    <source>
        <dbReference type="Proteomes" id="UP001589773"/>
    </source>
</evidence>
<protein>
    <submittedName>
        <fullName evidence="5">TonB-dependent receptor domain-containing protein</fullName>
    </submittedName>
</protein>
<proteinExistence type="predicted"/>
<evidence type="ECO:0000256" key="2">
    <source>
        <dbReference type="ARBA" id="ARBA00023136"/>
    </source>
</evidence>
<evidence type="ECO:0000259" key="4">
    <source>
        <dbReference type="Pfam" id="PF00593"/>
    </source>
</evidence>
<name>A0ABV6FCC8_9BURK</name>
<comment type="caution">
    <text evidence="5">The sequence shown here is derived from an EMBL/GenBank/DDBJ whole genome shotgun (WGS) entry which is preliminary data.</text>
</comment>
<dbReference type="EMBL" id="JBHLWP010000006">
    <property type="protein sequence ID" value="MFC0251169.1"/>
    <property type="molecule type" value="Genomic_DNA"/>
</dbReference>
<keyword evidence="3" id="KW-0998">Cell outer membrane</keyword>
<dbReference type="RefSeq" id="WP_379677959.1">
    <property type="nucleotide sequence ID" value="NZ_JBHLWP010000006.1"/>
</dbReference>
<reference evidence="5 6" key="1">
    <citation type="submission" date="2024-09" db="EMBL/GenBank/DDBJ databases">
        <authorList>
            <person name="Sun Q."/>
            <person name="Mori K."/>
        </authorList>
    </citation>
    <scope>NUCLEOTIDE SEQUENCE [LARGE SCALE GENOMIC DNA]</scope>
    <source>
        <strain evidence="5 6">CCM 7792</strain>
    </source>
</reference>
<accession>A0ABV6FCC8</accession>
<evidence type="ECO:0000256" key="1">
    <source>
        <dbReference type="ARBA" id="ARBA00004442"/>
    </source>
</evidence>
<dbReference type="Pfam" id="PF00593">
    <property type="entry name" value="TonB_dep_Rec_b-barrel"/>
    <property type="match status" value="1"/>
</dbReference>
<dbReference type="InterPro" id="IPR036942">
    <property type="entry name" value="Beta-barrel_TonB_sf"/>
</dbReference>